<accession>A0ACC2PW69</accession>
<reference evidence="1" key="1">
    <citation type="submission" date="2023-04" db="EMBL/GenBank/DDBJ databases">
        <title>A chromosome-level genome assembly of the parasitoid wasp Eretmocerus hayati.</title>
        <authorList>
            <person name="Zhong Y."/>
            <person name="Liu S."/>
            <person name="Liu Y."/>
        </authorList>
    </citation>
    <scope>NUCLEOTIDE SEQUENCE</scope>
    <source>
        <strain evidence="1">ZJU_SS_LIU_2023</strain>
    </source>
</reference>
<gene>
    <name evidence="1" type="ORF">QAD02_023333</name>
</gene>
<protein>
    <submittedName>
        <fullName evidence="1">Uncharacterized protein</fullName>
    </submittedName>
</protein>
<dbReference type="Proteomes" id="UP001239111">
    <property type="component" value="Chromosome 1"/>
</dbReference>
<evidence type="ECO:0000313" key="2">
    <source>
        <dbReference type="Proteomes" id="UP001239111"/>
    </source>
</evidence>
<evidence type="ECO:0000313" key="1">
    <source>
        <dbReference type="EMBL" id="KAJ8687539.1"/>
    </source>
</evidence>
<organism evidence="1 2">
    <name type="scientific">Eretmocerus hayati</name>
    <dbReference type="NCBI Taxonomy" id="131215"/>
    <lineage>
        <taxon>Eukaryota</taxon>
        <taxon>Metazoa</taxon>
        <taxon>Ecdysozoa</taxon>
        <taxon>Arthropoda</taxon>
        <taxon>Hexapoda</taxon>
        <taxon>Insecta</taxon>
        <taxon>Pterygota</taxon>
        <taxon>Neoptera</taxon>
        <taxon>Endopterygota</taxon>
        <taxon>Hymenoptera</taxon>
        <taxon>Apocrita</taxon>
        <taxon>Proctotrupomorpha</taxon>
        <taxon>Chalcidoidea</taxon>
        <taxon>Aphelinidae</taxon>
        <taxon>Aphelininae</taxon>
        <taxon>Eretmocerus</taxon>
    </lineage>
</organism>
<name>A0ACC2PW69_9HYME</name>
<keyword evidence="2" id="KW-1185">Reference proteome</keyword>
<proteinExistence type="predicted"/>
<dbReference type="EMBL" id="CM056741">
    <property type="protein sequence ID" value="KAJ8687539.1"/>
    <property type="molecule type" value="Genomic_DNA"/>
</dbReference>
<comment type="caution">
    <text evidence="1">The sequence shown here is derived from an EMBL/GenBank/DDBJ whole genome shotgun (WGS) entry which is preliminary data.</text>
</comment>
<sequence>MERPEVSTKYGRVCGIKQNNTIDSKNDFLAFKGIPYAQVPVGELRFRDSVPPKPWTGVKNATEFGPNCLQFDLMTRKIVGSEDCLYLNVYTKFVSSKKLYPVMFYIHGGGFYFGSGDDTYYGADYLMRKDIVLVTINYRLGIFGFLNLEDELAPGNQGLKDQIMALQWVQDNIANFGGDPENVTIFGESAGGASVHYLTLSPLSKGLFHKAISQSGVALNPWASVGEEPKIAAFQLCSSMGKNTQNSKEALNILKTTEANHLIEILNKLMIQEATTNLKCVFGPCMDAKSPKSFMPKPLEEFVKQGAHVPYLLGHTDRESILICKMIEPLRYDENGHLDFERLWSPRVRAIFAKYDLGVEDVKQLYFKKDKIDEKDYEKLIDFSSDVHFNEGIHRTVKTQVDLNSAPTYFYQFTYDKGYSIAKLMYQNQKPVQGASHMDDLLYLFSMKYLESLKIEPFKEGSHDFRVMEQMLELWTNFARTGRPTPTTSELLPIYWRPVIDSTVIRYLNIGQDLRMGKMLNLEEKLSYKKM</sequence>